<dbReference type="InterPro" id="IPR027443">
    <property type="entry name" value="IPNS-like_sf"/>
</dbReference>
<dbReference type="PRINTS" id="PR00682">
    <property type="entry name" value="IPNSYNTHASE"/>
</dbReference>
<keyword evidence="4" id="KW-0560">Oxidoreductase</keyword>
<evidence type="ECO:0000256" key="2">
    <source>
        <dbReference type="ARBA" id="ARBA00022723"/>
    </source>
</evidence>
<evidence type="ECO:0000256" key="3">
    <source>
        <dbReference type="ARBA" id="ARBA00023004"/>
    </source>
</evidence>
<dbReference type="InterPro" id="IPR050295">
    <property type="entry name" value="Plant_2OG-oxidoreductases"/>
</dbReference>
<dbReference type="GO" id="GO:0046872">
    <property type="term" value="F:metal ion binding"/>
    <property type="evidence" value="ECO:0007669"/>
    <property type="project" value="UniProtKB-KW"/>
</dbReference>
<evidence type="ECO:0000313" key="7">
    <source>
        <dbReference type="Proteomes" id="UP001633002"/>
    </source>
</evidence>
<accession>A0ABD3HXP3</accession>
<comment type="similarity">
    <text evidence="1 4">Belongs to the iron/ascorbate-dependent oxidoreductase family.</text>
</comment>
<dbReference type="PROSITE" id="PS51471">
    <property type="entry name" value="FE2OG_OXY"/>
    <property type="match status" value="1"/>
</dbReference>
<dbReference type="InterPro" id="IPR044861">
    <property type="entry name" value="IPNS-like_FE2OG_OXY"/>
</dbReference>
<proteinExistence type="inferred from homology"/>
<dbReference type="AlphaFoldDB" id="A0ABD3HXP3"/>
<dbReference type="InterPro" id="IPR026992">
    <property type="entry name" value="DIOX_N"/>
</dbReference>
<dbReference type="Proteomes" id="UP001633002">
    <property type="component" value="Unassembled WGS sequence"/>
</dbReference>
<gene>
    <name evidence="6" type="ORF">R1sor_010234</name>
</gene>
<evidence type="ECO:0000256" key="1">
    <source>
        <dbReference type="ARBA" id="ARBA00008056"/>
    </source>
</evidence>
<dbReference type="SUPFAM" id="SSF51197">
    <property type="entry name" value="Clavaminate synthase-like"/>
    <property type="match status" value="1"/>
</dbReference>
<dbReference type="GO" id="GO:0016491">
    <property type="term" value="F:oxidoreductase activity"/>
    <property type="evidence" value="ECO:0007669"/>
    <property type="project" value="UniProtKB-KW"/>
</dbReference>
<dbReference type="EMBL" id="JBJQOH010000002">
    <property type="protein sequence ID" value="KAL3696158.1"/>
    <property type="molecule type" value="Genomic_DNA"/>
</dbReference>
<name>A0ABD3HXP3_9MARC</name>
<dbReference type="Pfam" id="PF03171">
    <property type="entry name" value="2OG-FeII_Oxy"/>
    <property type="match status" value="1"/>
</dbReference>
<dbReference type="FunFam" id="2.60.120.330:FF:000012">
    <property type="entry name" value="Gibberellin 20 oxidase 1"/>
    <property type="match status" value="1"/>
</dbReference>
<keyword evidence="2 4" id="KW-0479">Metal-binding</keyword>
<evidence type="ECO:0000313" key="6">
    <source>
        <dbReference type="EMBL" id="KAL3696158.1"/>
    </source>
</evidence>
<dbReference type="InterPro" id="IPR005123">
    <property type="entry name" value="Oxoglu/Fe-dep_dioxygenase_dom"/>
</dbReference>
<organism evidence="6 7">
    <name type="scientific">Riccia sorocarpa</name>
    <dbReference type="NCBI Taxonomy" id="122646"/>
    <lineage>
        <taxon>Eukaryota</taxon>
        <taxon>Viridiplantae</taxon>
        <taxon>Streptophyta</taxon>
        <taxon>Embryophyta</taxon>
        <taxon>Marchantiophyta</taxon>
        <taxon>Marchantiopsida</taxon>
        <taxon>Marchantiidae</taxon>
        <taxon>Marchantiales</taxon>
        <taxon>Ricciaceae</taxon>
        <taxon>Riccia</taxon>
    </lineage>
</organism>
<protein>
    <recommendedName>
        <fullName evidence="5">Fe2OG dioxygenase domain-containing protein</fullName>
    </recommendedName>
</protein>
<reference evidence="6 7" key="1">
    <citation type="submission" date="2024-09" db="EMBL/GenBank/DDBJ databases">
        <title>Chromosome-scale assembly of Riccia sorocarpa.</title>
        <authorList>
            <person name="Paukszto L."/>
        </authorList>
    </citation>
    <scope>NUCLEOTIDE SEQUENCE [LARGE SCALE GENOMIC DNA]</scope>
    <source>
        <strain evidence="6">LP-2024</strain>
        <tissue evidence="6">Aerial parts of the thallus</tissue>
    </source>
</reference>
<evidence type="ECO:0000256" key="4">
    <source>
        <dbReference type="RuleBase" id="RU003682"/>
    </source>
</evidence>
<dbReference type="Gene3D" id="2.60.120.330">
    <property type="entry name" value="B-lactam Antibiotic, Isopenicillin N Synthase, Chain"/>
    <property type="match status" value="1"/>
</dbReference>
<keyword evidence="3 4" id="KW-0408">Iron</keyword>
<evidence type="ECO:0000259" key="5">
    <source>
        <dbReference type="PROSITE" id="PS51471"/>
    </source>
</evidence>
<feature type="domain" description="Fe2OG dioxygenase" evidence="5">
    <location>
        <begin position="219"/>
        <end position="319"/>
    </location>
</feature>
<sequence length="380" mass="43438">MGLEDALVEKLGKTKLKDDGSKPALDPTDPTFVLEPELRPKAKHNEFFESQNEQIPVIDLAPLSSNDEEAVRKVIEAIGNAAEKWGFFQVVNHGVPLEFIESLEKEALAFFTLPLEEKKKISRTFDQPLGYYNAELTKNHRDWKEVFDFLVRGSVEIPNENNTTSFPITSQWPQYPPGLREAAEAYARSAEQLAFRILGLLSQSLGLPAEHFLKYFENHASPVRLNYYPVCPIPDLALGVSRHKDTSAFTILVQDEVGGLQVRRRDGQWIGVKPSREAFVINIGTVFQMWSNDRFKSIEHQVVVNENRARFSFPMFFNPSTSTIIEPVKELLSESNPSRYYPMDYGFFMRKRNDGNFKQYGEDIQVEHFAVNRASPYKPV</sequence>
<dbReference type="PANTHER" id="PTHR47991">
    <property type="entry name" value="OXOGLUTARATE/IRON-DEPENDENT DIOXYGENASE"/>
    <property type="match status" value="1"/>
</dbReference>
<keyword evidence="7" id="KW-1185">Reference proteome</keyword>
<dbReference type="Pfam" id="PF14226">
    <property type="entry name" value="DIOX_N"/>
    <property type="match status" value="1"/>
</dbReference>
<comment type="caution">
    <text evidence="6">The sequence shown here is derived from an EMBL/GenBank/DDBJ whole genome shotgun (WGS) entry which is preliminary data.</text>
</comment>